<feature type="domain" description="SnoaL-like" evidence="1">
    <location>
        <begin position="11"/>
        <end position="146"/>
    </location>
</feature>
<dbReference type="InterPro" id="IPR037401">
    <property type="entry name" value="SnoaL-like"/>
</dbReference>
<evidence type="ECO:0000313" key="3">
    <source>
        <dbReference type="Proteomes" id="UP001152755"/>
    </source>
</evidence>
<evidence type="ECO:0000259" key="1">
    <source>
        <dbReference type="Pfam" id="PF13577"/>
    </source>
</evidence>
<dbReference type="Proteomes" id="UP001152755">
    <property type="component" value="Unassembled WGS sequence"/>
</dbReference>
<dbReference type="SUPFAM" id="SSF54427">
    <property type="entry name" value="NTF2-like"/>
    <property type="match status" value="1"/>
</dbReference>
<dbReference type="Pfam" id="PF13577">
    <property type="entry name" value="SnoaL_4"/>
    <property type="match status" value="1"/>
</dbReference>
<accession>A0A9X4REA4</accession>
<sequence>MTQPSHAQPSHVEITNLVHRYAELVDSGDWDGLVELFAHGELHGSTGVLRGDAVRTNFEAVRLYPDGTPRTRHVTTNLIVEVHEDDATATARSHVTVFQFTPQSQSPGAISPGAFPVGAAIAPIFLVRYHDRFHRVDGRWRFASRRFVDPVAGDISGHLG</sequence>
<name>A0A9X4REA4_9ACTN</name>
<dbReference type="Gene3D" id="3.10.450.50">
    <property type="match status" value="1"/>
</dbReference>
<dbReference type="AlphaFoldDB" id="A0A9X4REA4"/>
<organism evidence="2 3">
    <name type="scientific">Speluncibacter jeojiensis</name>
    <dbReference type="NCBI Taxonomy" id="2710754"/>
    <lineage>
        <taxon>Bacteria</taxon>
        <taxon>Bacillati</taxon>
        <taxon>Actinomycetota</taxon>
        <taxon>Actinomycetes</taxon>
        <taxon>Mycobacteriales</taxon>
        <taxon>Speluncibacteraceae</taxon>
        <taxon>Speluncibacter</taxon>
    </lineage>
</organism>
<dbReference type="CDD" id="cd00531">
    <property type="entry name" value="NTF2_like"/>
    <property type="match status" value="1"/>
</dbReference>
<proteinExistence type="predicted"/>
<protein>
    <submittedName>
        <fullName evidence="2">Nuclear transport factor 2 family protein</fullName>
    </submittedName>
</protein>
<gene>
    <name evidence="2" type="ORF">NVS88_10530</name>
</gene>
<evidence type="ECO:0000313" key="2">
    <source>
        <dbReference type="EMBL" id="MDG3014992.1"/>
    </source>
</evidence>
<dbReference type="EMBL" id="JANRHA010000006">
    <property type="protein sequence ID" value="MDG3014992.1"/>
    <property type="molecule type" value="Genomic_DNA"/>
</dbReference>
<dbReference type="RefSeq" id="WP_277833913.1">
    <property type="nucleotide sequence ID" value="NZ_JAAIVF010000005.1"/>
</dbReference>
<keyword evidence="3" id="KW-1185">Reference proteome</keyword>
<dbReference type="InterPro" id="IPR032710">
    <property type="entry name" value="NTF2-like_dom_sf"/>
</dbReference>
<comment type="caution">
    <text evidence="2">The sequence shown here is derived from an EMBL/GenBank/DDBJ whole genome shotgun (WGS) entry which is preliminary data.</text>
</comment>
<reference evidence="2" key="1">
    <citation type="submission" date="2022-08" db="EMBL/GenBank/DDBJ databases">
        <title>Genome analysis of Corynebacteriales strain.</title>
        <authorList>
            <person name="Lee S.D."/>
        </authorList>
    </citation>
    <scope>NUCLEOTIDE SEQUENCE</scope>
    <source>
        <strain evidence="2">D3-21</strain>
    </source>
</reference>